<feature type="transmembrane region" description="Helical" evidence="1">
    <location>
        <begin position="211"/>
        <end position="229"/>
    </location>
</feature>
<dbReference type="InterPro" id="IPR036259">
    <property type="entry name" value="MFS_trans_sf"/>
</dbReference>
<dbReference type="PANTHER" id="PTHR23523:SF1">
    <property type="entry name" value="CYANATE TRANSPORT PROTEIN CYNX"/>
    <property type="match status" value="1"/>
</dbReference>
<feature type="transmembrane region" description="Helical" evidence="1">
    <location>
        <begin position="44"/>
        <end position="65"/>
    </location>
</feature>
<dbReference type="AlphaFoldDB" id="A0A225M689"/>
<evidence type="ECO:0000313" key="2">
    <source>
        <dbReference type="EMBL" id="OWT56837.1"/>
    </source>
</evidence>
<name>A0A225M689_9BURK</name>
<gene>
    <name evidence="2" type="ORF">CEY11_18330</name>
</gene>
<protein>
    <recommendedName>
        <fullName evidence="4">Major facilitator superfamily (MFS) profile domain-containing protein</fullName>
    </recommendedName>
</protein>
<dbReference type="EMBL" id="NJIH01000010">
    <property type="protein sequence ID" value="OWT56837.1"/>
    <property type="molecule type" value="Genomic_DNA"/>
</dbReference>
<evidence type="ECO:0000256" key="1">
    <source>
        <dbReference type="SAM" id="Phobius"/>
    </source>
</evidence>
<feature type="transmembrane region" description="Helical" evidence="1">
    <location>
        <begin position="145"/>
        <end position="166"/>
    </location>
</feature>
<keyword evidence="1" id="KW-1133">Transmembrane helix</keyword>
<keyword evidence="1" id="KW-0812">Transmembrane</keyword>
<proteinExistence type="predicted"/>
<dbReference type="InterPro" id="IPR052524">
    <property type="entry name" value="MFS_Cyanate_Porter"/>
</dbReference>
<dbReference type="Proteomes" id="UP000214603">
    <property type="component" value="Unassembled WGS sequence"/>
</dbReference>
<evidence type="ECO:0008006" key="4">
    <source>
        <dbReference type="Google" id="ProtNLM"/>
    </source>
</evidence>
<dbReference type="Gene3D" id="1.20.1250.20">
    <property type="entry name" value="MFS general substrate transporter like domains"/>
    <property type="match status" value="1"/>
</dbReference>
<evidence type="ECO:0000313" key="3">
    <source>
        <dbReference type="Proteomes" id="UP000214603"/>
    </source>
</evidence>
<feature type="transmembrane region" description="Helical" evidence="1">
    <location>
        <begin position="119"/>
        <end position="138"/>
    </location>
</feature>
<reference evidence="3" key="1">
    <citation type="submission" date="2017-06" db="EMBL/GenBank/DDBJ databases">
        <title>Herbaspirillum phytohormonus sp. nov., isolated from the root nodule of Robinia pseudoacacia in lead-zinc mine.</title>
        <authorList>
            <person name="Fan M."/>
            <person name="Lin Y."/>
        </authorList>
    </citation>
    <scope>NUCLEOTIDE SEQUENCE [LARGE SCALE GENOMIC DNA]</scope>
    <source>
        <strain evidence="3">SC-089</strain>
    </source>
</reference>
<comment type="caution">
    <text evidence="2">The sequence shown here is derived from an EMBL/GenBank/DDBJ whole genome shotgun (WGS) entry which is preliminary data.</text>
</comment>
<feature type="transmembrane region" description="Helical" evidence="1">
    <location>
        <begin position="178"/>
        <end position="199"/>
    </location>
</feature>
<dbReference type="SUPFAM" id="SSF103473">
    <property type="entry name" value="MFS general substrate transporter"/>
    <property type="match status" value="2"/>
</dbReference>
<keyword evidence="3" id="KW-1185">Reference proteome</keyword>
<dbReference type="OrthoDB" id="5758872at2"/>
<sequence>MAGSRPRHFVLIAAVALIGLNLRPFITGIGPLAGSIHEFTGLGLQGMALLTLVPMLLMGVLAFVGPALESAIGARRAVILALLIICAGSAGLLAILAISQALAALTLPLLASKHTDRRPWLWFTLAMQALGFTSLAFAPGLAPHVLAAILGMGLGGCFALSLIVALDHLPDPAQAGALTALMQGGGFIIAAVPAWLVAALHDLTASYKAGWFWHLVCVGLVVLLTVRFTPSTYASAMLPLDTGHPRGHHLSNDRLSSAPTTS</sequence>
<accession>A0A225M689</accession>
<dbReference type="RefSeq" id="WP_088604844.1">
    <property type="nucleotide sequence ID" value="NZ_NJIH01000010.1"/>
</dbReference>
<keyword evidence="1" id="KW-0472">Membrane</keyword>
<dbReference type="PANTHER" id="PTHR23523">
    <property type="match status" value="1"/>
</dbReference>
<feature type="transmembrane region" description="Helical" evidence="1">
    <location>
        <begin position="77"/>
        <end position="99"/>
    </location>
</feature>
<organism evidence="2 3">
    <name type="scientific">Candidimonas nitroreducens</name>
    <dbReference type="NCBI Taxonomy" id="683354"/>
    <lineage>
        <taxon>Bacteria</taxon>
        <taxon>Pseudomonadati</taxon>
        <taxon>Pseudomonadota</taxon>
        <taxon>Betaproteobacteria</taxon>
        <taxon>Burkholderiales</taxon>
        <taxon>Alcaligenaceae</taxon>
        <taxon>Candidimonas</taxon>
    </lineage>
</organism>